<proteinExistence type="predicted"/>
<evidence type="ECO:0000313" key="1">
    <source>
        <dbReference type="EMBL" id="MDG0955672.1"/>
    </source>
</evidence>
<dbReference type="SUPFAM" id="SSF140500">
    <property type="entry name" value="BAS1536-like"/>
    <property type="match status" value="1"/>
</dbReference>
<protein>
    <submittedName>
        <fullName evidence="1">Aspartyl-phosphate phosphatase Spo0E family protein</fullName>
    </submittedName>
</protein>
<dbReference type="InterPro" id="IPR036638">
    <property type="entry name" value="HLH_DNA-bd_sf"/>
</dbReference>
<dbReference type="Pfam" id="PF09388">
    <property type="entry name" value="SpoOE-like"/>
    <property type="match status" value="1"/>
</dbReference>
<dbReference type="AlphaFoldDB" id="A0AAJ1K6K6"/>
<dbReference type="InterPro" id="IPR037208">
    <property type="entry name" value="Spo0E-like_sf"/>
</dbReference>
<gene>
    <name evidence="1" type="ORF">P6U19_24135</name>
</gene>
<dbReference type="GO" id="GO:0043937">
    <property type="term" value="P:regulation of sporulation"/>
    <property type="evidence" value="ECO:0007669"/>
    <property type="project" value="InterPro"/>
</dbReference>
<dbReference type="EMBL" id="JARPRR010000027">
    <property type="protein sequence ID" value="MDG0955672.1"/>
    <property type="molecule type" value="Genomic_DNA"/>
</dbReference>
<evidence type="ECO:0000313" key="2">
    <source>
        <dbReference type="Proteomes" id="UP001216801"/>
    </source>
</evidence>
<dbReference type="RefSeq" id="WP_277617115.1">
    <property type="nucleotide sequence ID" value="NZ_JARPRP010000029.1"/>
</dbReference>
<name>A0AAJ1K6K6_9BACI</name>
<dbReference type="InterPro" id="IPR018540">
    <property type="entry name" value="Spo0E-like"/>
</dbReference>
<dbReference type="Gene3D" id="4.10.280.10">
    <property type="entry name" value="Helix-loop-helix DNA-binding domain"/>
    <property type="match status" value="1"/>
</dbReference>
<accession>A0AAJ1K6K6</accession>
<comment type="caution">
    <text evidence="1">The sequence shown here is derived from an EMBL/GenBank/DDBJ whole genome shotgun (WGS) entry which is preliminary data.</text>
</comment>
<reference evidence="1" key="1">
    <citation type="submission" date="2023-03" db="EMBL/GenBank/DDBJ databases">
        <title>Genetic diversity of Bacillus cereus sensu lato isolates from Slovenia.</title>
        <authorList>
            <person name="Abdelli M."/>
        </authorList>
    </citation>
    <scope>NUCLEOTIDE SEQUENCE</scope>
    <source>
        <strain evidence="1">SIBC39</strain>
    </source>
</reference>
<dbReference type="GO" id="GO:0046983">
    <property type="term" value="F:protein dimerization activity"/>
    <property type="evidence" value="ECO:0007669"/>
    <property type="project" value="InterPro"/>
</dbReference>
<organism evidence="1 2">
    <name type="scientific">Bacillus paranthracis</name>
    <dbReference type="NCBI Taxonomy" id="2026186"/>
    <lineage>
        <taxon>Bacteria</taxon>
        <taxon>Bacillati</taxon>
        <taxon>Bacillota</taxon>
        <taxon>Bacilli</taxon>
        <taxon>Bacillales</taxon>
        <taxon>Bacillaceae</taxon>
        <taxon>Bacillus</taxon>
        <taxon>Bacillus cereus group</taxon>
    </lineage>
</organism>
<sequence length="54" mass="6491">MQDKFLIQQIEGKKQEILQLVKQHGFTYPIVIVHSHELDRLVCILIKQNRDQNY</sequence>
<dbReference type="Proteomes" id="UP001216801">
    <property type="component" value="Unassembled WGS sequence"/>
</dbReference>